<dbReference type="SUPFAM" id="SSF53383">
    <property type="entry name" value="PLP-dependent transferases"/>
    <property type="match status" value="1"/>
</dbReference>
<dbReference type="PIRSF" id="PIRSF005572">
    <property type="entry name" value="NifS"/>
    <property type="match status" value="1"/>
</dbReference>
<evidence type="ECO:0000256" key="6">
    <source>
        <dbReference type="RuleBase" id="RU004504"/>
    </source>
</evidence>
<evidence type="ECO:0000256" key="1">
    <source>
        <dbReference type="ARBA" id="ARBA00001933"/>
    </source>
</evidence>
<reference evidence="8 9" key="1">
    <citation type="submission" date="2015-09" db="EMBL/GenBank/DDBJ databases">
        <authorList>
            <consortium name="Pathogen Informatics"/>
        </authorList>
    </citation>
    <scope>NUCLEOTIDE SEQUENCE [LARGE SCALE GENOMIC DNA]</scope>
    <source>
        <strain evidence="8 9">2789STDY5834970</strain>
    </source>
</reference>
<keyword evidence="4" id="KW-0663">Pyridoxal phosphate</keyword>
<dbReference type="PANTHER" id="PTHR43586:SF4">
    <property type="entry name" value="ISOPENICILLIN N EPIMERASE"/>
    <property type="match status" value="1"/>
</dbReference>
<comment type="catalytic activity">
    <reaction evidence="5">
        <text>(sulfur carrier)-H + L-cysteine = (sulfur carrier)-SH + L-alanine</text>
        <dbReference type="Rhea" id="RHEA:43892"/>
        <dbReference type="Rhea" id="RHEA-COMP:14737"/>
        <dbReference type="Rhea" id="RHEA-COMP:14739"/>
        <dbReference type="ChEBI" id="CHEBI:29917"/>
        <dbReference type="ChEBI" id="CHEBI:35235"/>
        <dbReference type="ChEBI" id="CHEBI:57972"/>
        <dbReference type="ChEBI" id="CHEBI:64428"/>
        <dbReference type="EC" id="2.8.1.7"/>
    </reaction>
</comment>
<evidence type="ECO:0000256" key="4">
    <source>
        <dbReference type="ARBA" id="ARBA00022898"/>
    </source>
</evidence>
<dbReference type="Pfam" id="PF00266">
    <property type="entry name" value="Aminotran_5"/>
    <property type="match status" value="1"/>
</dbReference>
<name>A0A173QWE8_9FIRM</name>
<feature type="domain" description="Aminotransferase class V" evidence="7">
    <location>
        <begin position="2"/>
        <end position="367"/>
    </location>
</feature>
<keyword evidence="8" id="KW-0456">Lyase</keyword>
<comment type="cofactor">
    <cofactor evidence="1 6">
        <name>pyridoxal 5'-phosphate</name>
        <dbReference type="ChEBI" id="CHEBI:597326"/>
    </cofactor>
</comment>
<evidence type="ECO:0000259" key="7">
    <source>
        <dbReference type="Pfam" id="PF00266"/>
    </source>
</evidence>
<evidence type="ECO:0000313" key="9">
    <source>
        <dbReference type="Proteomes" id="UP000095649"/>
    </source>
</evidence>
<protein>
    <recommendedName>
        <fullName evidence="3">cysteine desulfurase</fullName>
        <ecNumber evidence="3">2.8.1.7</ecNumber>
    </recommendedName>
</protein>
<dbReference type="InterPro" id="IPR015424">
    <property type="entry name" value="PyrdxlP-dep_Trfase"/>
</dbReference>
<dbReference type="OrthoDB" id="9804366at2"/>
<dbReference type="NCBIfam" id="TIGR01977">
    <property type="entry name" value="am_tr_V_EF2568"/>
    <property type="match status" value="1"/>
</dbReference>
<dbReference type="PANTHER" id="PTHR43586">
    <property type="entry name" value="CYSTEINE DESULFURASE"/>
    <property type="match status" value="1"/>
</dbReference>
<dbReference type="RefSeq" id="WP_055184357.1">
    <property type="nucleotide sequence ID" value="NZ_CYXN01000001.1"/>
</dbReference>
<evidence type="ECO:0000256" key="2">
    <source>
        <dbReference type="ARBA" id="ARBA00010447"/>
    </source>
</evidence>
<proteinExistence type="inferred from homology"/>
<dbReference type="InterPro" id="IPR015422">
    <property type="entry name" value="PyrdxlP-dep_Trfase_small"/>
</dbReference>
<dbReference type="InterPro" id="IPR010969">
    <property type="entry name" value="Cys_dSase-rel_unknwn_funct"/>
</dbReference>
<dbReference type="Gene3D" id="3.40.640.10">
    <property type="entry name" value="Type I PLP-dependent aspartate aminotransferase-like (Major domain)"/>
    <property type="match status" value="1"/>
</dbReference>
<gene>
    <name evidence="8" type="primary">csdA</name>
    <name evidence="8" type="ORF">ERS852582_00106</name>
</gene>
<organism evidence="8 9">
    <name type="scientific">Faecalibacterium prausnitzii</name>
    <dbReference type="NCBI Taxonomy" id="853"/>
    <lineage>
        <taxon>Bacteria</taxon>
        <taxon>Bacillati</taxon>
        <taxon>Bacillota</taxon>
        <taxon>Clostridia</taxon>
        <taxon>Eubacteriales</taxon>
        <taxon>Oscillospiraceae</taxon>
        <taxon>Faecalibacterium</taxon>
    </lineage>
</organism>
<sequence>MIYLDNAATTLHKPPQVEQAIVEALHTAGNPGRGAHEPTLHAARVVLDTRLALTELFHAPDPSCIVFAANATMALNTVLNGVLHPGDHVITTVCEHNSVLRPLYRLRAQGVEVSFTGVDAAARLCYDQWETLLRPTTRALVVTGASNVTGNGTDLARAADFAHRHGLALIVDAAQTAGAQPIDVQQLGIDALCFTGHKALLGPQGTGGAYVRPGLRVAPLLVGGSGVHSFDETHPLQMPTALEAGTLNVHGLAGLCAGVRWLLEQGVEKLAAWEAALARLFYEQVRTAPGVTVYGDMTMQPRAPIVALNIGQEDSARVADILWEDYGVCVRAGAHCAPLMHKALGTVEQGVVRFSFSHFNTEQEVQRAAQAVCALARELLCE</sequence>
<dbReference type="GO" id="GO:0031071">
    <property type="term" value="F:cysteine desulfurase activity"/>
    <property type="evidence" value="ECO:0007669"/>
    <property type="project" value="UniProtKB-EC"/>
</dbReference>
<accession>A0A173QWE8</accession>
<dbReference type="EMBL" id="CYXN01000001">
    <property type="protein sequence ID" value="CUM69960.1"/>
    <property type="molecule type" value="Genomic_DNA"/>
</dbReference>
<dbReference type="Proteomes" id="UP000095649">
    <property type="component" value="Unassembled WGS sequence"/>
</dbReference>
<comment type="similarity">
    <text evidence="2">Belongs to the class-V pyridoxal-phosphate-dependent aminotransferase family. Csd subfamily.</text>
</comment>
<dbReference type="InterPro" id="IPR015421">
    <property type="entry name" value="PyrdxlP-dep_Trfase_major"/>
</dbReference>
<evidence type="ECO:0000256" key="5">
    <source>
        <dbReference type="ARBA" id="ARBA00050776"/>
    </source>
</evidence>
<dbReference type="InterPro" id="IPR000192">
    <property type="entry name" value="Aminotrans_V_dom"/>
</dbReference>
<evidence type="ECO:0000256" key="3">
    <source>
        <dbReference type="ARBA" id="ARBA00012239"/>
    </source>
</evidence>
<dbReference type="InterPro" id="IPR016454">
    <property type="entry name" value="Cysteine_dSase"/>
</dbReference>
<evidence type="ECO:0000313" key="8">
    <source>
        <dbReference type="EMBL" id="CUM69960.1"/>
    </source>
</evidence>
<dbReference type="InterPro" id="IPR020578">
    <property type="entry name" value="Aminotrans_V_PyrdxlP_BS"/>
</dbReference>
<dbReference type="PROSITE" id="PS00595">
    <property type="entry name" value="AA_TRANSFER_CLASS_5"/>
    <property type="match status" value="1"/>
</dbReference>
<dbReference type="AlphaFoldDB" id="A0A173QWE8"/>
<dbReference type="EC" id="2.8.1.7" evidence="3"/>
<dbReference type="Gene3D" id="3.90.1150.10">
    <property type="entry name" value="Aspartate Aminotransferase, domain 1"/>
    <property type="match status" value="1"/>
</dbReference>
<dbReference type="GO" id="GO:0016829">
    <property type="term" value="F:lyase activity"/>
    <property type="evidence" value="ECO:0007669"/>
    <property type="project" value="UniProtKB-KW"/>
</dbReference>